<accession>A0A7S3YKS3</accession>
<sequence length="169" mass="18374">MYAPSGTRVCVGTAESVHFRVESMKKRFMKKLGERFENTDPQDGVASMMFLSPSVLAVATKKATVLLYNVPARRGIPEKIMELPWRHASLSVPTLLSLAPSKKESTLLNIHLSLYCVIHSNGNAAVYDVAIAIKNANEKIVQPEHSVSKVGTSSTKLSNAKVSLGHANN</sequence>
<dbReference type="EMBL" id="HBIV01009293">
    <property type="protein sequence ID" value="CAE0654719.1"/>
    <property type="molecule type" value="Transcribed_RNA"/>
</dbReference>
<dbReference type="AlphaFoldDB" id="A0A7S3YKS3"/>
<organism evidence="1">
    <name type="scientific">Lotharella globosa</name>
    <dbReference type="NCBI Taxonomy" id="91324"/>
    <lineage>
        <taxon>Eukaryota</taxon>
        <taxon>Sar</taxon>
        <taxon>Rhizaria</taxon>
        <taxon>Cercozoa</taxon>
        <taxon>Chlorarachniophyceae</taxon>
        <taxon>Lotharella</taxon>
    </lineage>
</organism>
<gene>
    <name evidence="1" type="ORF">LGLO00237_LOCUS7029</name>
</gene>
<protein>
    <submittedName>
        <fullName evidence="1">Uncharacterized protein</fullName>
    </submittedName>
</protein>
<reference evidence="1" key="1">
    <citation type="submission" date="2021-01" db="EMBL/GenBank/DDBJ databases">
        <authorList>
            <person name="Corre E."/>
            <person name="Pelletier E."/>
            <person name="Niang G."/>
            <person name="Scheremetjew M."/>
            <person name="Finn R."/>
            <person name="Kale V."/>
            <person name="Holt S."/>
            <person name="Cochrane G."/>
            <person name="Meng A."/>
            <person name="Brown T."/>
            <person name="Cohen L."/>
        </authorList>
    </citation>
    <scope>NUCLEOTIDE SEQUENCE</scope>
    <source>
        <strain evidence="1">CCCM811</strain>
    </source>
</reference>
<name>A0A7S3YKS3_9EUKA</name>
<proteinExistence type="predicted"/>
<evidence type="ECO:0000313" key="1">
    <source>
        <dbReference type="EMBL" id="CAE0654719.1"/>
    </source>
</evidence>